<sequence length="328" mass="35342">MKVFVAGATGAIGRQLVPRLVEAGHEVHGMTRSASKEQLLRDLGAVPVVADALDADQVAEAVGRVQPDVIVHQLTSIGPMDLRHFDRAFAMTNRLRTEGTDHLLSAGQAVGVKRFVAQSFFAAYERTGGPVKTEEDPFGPHPAKEMRETVAAIRHVEDAVLAATWTEGIVLRYGGFYGPHTSLGPDGDQTKAVRRRQFPVVGKGGGVWSFIHIGDAAEATVAAVDRGRRGVYNIVDDEPARVAEWLPTLARTLGAKEPMHVPRFVGRLLTGEVGAVMMTELRGASNAKAKRELGWSPAHPSWRQGFQGLTETDPDDARPDAAAAKGRR</sequence>
<evidence type="ECO:0000313" key="4">
    <source>
        <dbReference type="Proteomes" id="UP000199019"/>
    </source>
</evidence>
<dbReference type="AlphaFoldDB" id="A0A1H9QJC8"/>
<dbReference type="PANTHER" id="PTHR48079:SF6">
    <property type="entry name" value="NAD(P)-BINDING DOMAIN-CONTAINING PROTEIN-RELATED"/>
    <property type="match status" value="1"/>
</dbReference>
<dbReference type="SUPFAM" id="SSF51735">
    <property type="entry name" value="NAD(P)-binding Rossmann-fold domains"/>
    <property type="match status" value="1"/>
</dbReference>
<dbReference type="InterPro" id="IPR001509">
    <property type="entry name" value="Epimerase_deHydtase"/>
</dbReference>
<dbReference type="Proteomes" id="UP000199019">
    <property type="component" value="Unassembled WGS sequence"/>
</dbReference>
<dbReference type="InterPro" id="IPR051783">
    <property type="entry name" value="NAD(P)-dependent_oxidoreduct"/>
</dbReference>
<evidence type="ECO:0000256" key="1">
    <source>
        <dbReference type="SAM" id="MobiDB-lite"/>
    </source>
</evidence>
<reference evidence="4" key="1">
    <citation type="submission" date="2016-10" db="EMBL/GenBank/DDBJ databases">
        <authorList>
            <person name="Varghese N."/>
            <person name="Submissions S."/>
        </authorList>
    </citation>
    <scope>NUCLEOTIDE SEQUENCE [LARGE SCALE GENOMIC DNA]</scope>
    <source>
        <strain evidence="4">CGMCC 1.6963</strain>
    </source>
</reference>
<dbReference type="GO" id="GO:0004029">
    <property type="term" value="F:aldehyde dehydrogenase (NAD+) activity"/>
    <property type="evidence" value="ECO:0007669"/>
    <property type="project" value="TreeGrafter"/>
</dbReference>
<gene>
    <name evidence="3" type="ORF">SAMN05216199_0647</name>
</gene>
<dbReference type="OrthoDB" id="9787292at2"/>
<organism evidence="3 4">
    <name type="scientific">Pedococcus cremeus</name>
    <dbReference type="NCBI Taxonomy" id="587636"/>
    <lineage>
        <taxon>Bacteria</taxon>
        <taxon>Bacillati</taxon>
        <taxon>Actinomycetota</taxon>
        <taxon>Actinomycetes</taxon>
        <taxon>Micrococcales</taxon>
        <taxon>Intrasporangiaceae</taxon>
        <taxon>Pedococcus</taxon>
    </lineage>
</organism>
<evidence type="ECO:0000313" key="3">
    <source>
        <dbReference type="EMBL" id="SER60517.1"/>
    </source>
</evidence>
<evidence type="ECO:0000259" key="2">
    <source>
        <dbReference type="Pfam" id="PF01370"/>
    </source>
</evidence>
<dbReference type="InterPro" id="IPR036291">
    <property type="entry name" value="NAD(P)-bd_dom_sf"/>
</dbReference>
<dbReference type="STRING" id="587636.SAMN05216199_0647"/>
<dbReference type="GO" id="GO:0005737">
    <property type="term" value="C:cytoplasm"/>
    <property type="evidence" value="ECO:0007669"/>
    <property type="project" value="TreeGrafter"/>
</dbReference>
<dbReference type="Pfam" id="PF01370">
    <property type="entry name" value="Epimerase"/>
    <property type="match status" value="1"/>
</dbReference>
<dbReference type="RefSeq" id="WP_091755287.1">
    <property type="nucleotide sequence ID" value="NZ_FOHB01000001.1"/>
</dbReference>
<dbReference type="PANTHER" id="PTHR48079">
    <property type="entry name" value="PROTEIN YEEZ"/>
    <property type="match status" value="1"/>
</dbReference>
<feature type="region of interest" description="Disordered" evidence="1">
    <location>
        <begin position="291"/>
        <end position="328"/>
    </location>
</feature>
<accession>A0A1H9QJC8</accession>
<protein>
    <submittedName>
        <fullName evidence="3">Nucleoside-diphosphate-sugar epimerase</fullName>
    </submittedName>
</protein>
<keyword evidence="4" id="KW-1185">Reference proteome</keyword>
<feature type="domain" description="NAD-dependent epimerase/dehydratase" evidence="2">
    <location>
        <begin position="3"/>
        <end position="234"/>
    </location>
</feature>
<dbReference type="EMBL" id="FOHB01000001">
    <property type="protein sequence ID" value="SER60517.1"/>
    <property type="molecule type" value="Genomic_DNA"/>
</dbReference>
<proteinExistence type="predicted"/>
<dbReference type="Gene3D" id="3.40.50.720">
    <property type="entry name" value="NAD(P)-binding Rossmann-like Domain"/>
    <property type="match status" value="1"/>
</dbReference>
<name>A0A1H9QJC8_9MICO</name>